<organism evidence="2 3">
    <name type="scientific">Ferrovum myxofaciens</name>
    <dbReference type="NCBI Taxonomy" id="416213"/>
    <lineage>
        <taxon>Bacteria</taxon>
        <taxon>Pseudomonadati</taxon>
        <taxon>Pseudomonadota</taxon>
        <taxon>Betaproteobacteria</taxon>
        <taxon>Ferrovales</taxon>
        <taxon>Ferrovaceae</taxon>
        <taxon>Ferrovum</taxon>
    </lineage>
</organism>
<proteinExistence type="predicted"/>
<evidence type="ECO:0000313" key="3">
    <source>
        <dbReference type="Proteomes" id="UP000683551"/>
    </source>
</evidence>
<name>A0A9E6SY50_9PROT</name>
<dbReference type="Proteomes" id="UP000683551">
    <property type="component" value="Chromosome"/>
</dbReference>
<sequence>MSNSTPTQLRFAPSAGFSIRADFAGGGLSSDLGPMLLRGIDRQIGLTARLTSAISDRRHPGYVQHPMRDLLTQRIFQIASGYEDGNDSQSLRHDPMFRLGAGRTPFDPEDALASGATISRLEHAASTRDIYRASQALVEQFIAGFAQPPAALVLDMDHSEDAVYGQQPLAFYNHHYRSTCYLPLFIFDGLSGALVTAVLRPGKRPTGAENAMIMARVLKLIRRHFPDTHILVRGDGHFSTPELMRLCATMPNTDFLFGMTGNSVLNRLAEPVMQRARTLAATRQALGEEASIKLYDEFEYAAGSWHKPFRVVLKAEVMALGDNPRFVVTSMNLPEPQTVYADLYCARGQAENFIKQVKCDLAADRTSCTTFLANCMRLMLHCAAYVLHQQLRVHALSYTELAVAQPNTVILKLFKVATQIKQYKDRIVLHLPSAYPFKHLLHTLTERLYIPKPPLANSS</sequence>
<protein>
    <submittedName>
        <fullName evidence="2">IS1380 family transposase</fullName>
    </submittedName>
</protein>
<dbReference type="InterPro" id="IPR047960">
    <property type="entry name" value="Transpos_IS1380"/>
</dbReference>
<dbReference type="RefSeq" id="WP_273145549.1">
    <property type="nucleotide sequence ID" value="NZ_CP053675.1"/>
</dbReference>
<dbReference type="Pfam" id="PF13701">
    <property type="entry name" value="DDE_Tnp_1_4"/>
    <property type="match status" value="1"/>
</dbReference>
<dbReference type="NCBIfam" id="NF033539">
    <property type="entry name" value="transpos_IS1380"/>
    <property type="match status" value="1"/>
</dbReference>
<dbReference type="EMBL" id="CP071137">
    <property type="protein sequence ID" value="QWY78069.1"/>
    <property type="molecule type" value="Genomic_DNA"/>
</dbReference>
<feature type="domain" description="Transposase DDE" evidence="1">
    <location>
        <begin position="15"/>
        <end position="448"/>
    </location>
</feature>
<evidence type="ECO:0000313" key="2">
    <source>
        <dbReference type="EMBL" id="QWY78069.1"/>
    </source>
</evidence>
<reference evidence="2" key="1">
    <citation type="submission" date="2021-02" db="EMBL/GenBank/DDBJ databases">
        <title>Comparative genomics of Ferrovum myxofaciens strains, predominant extremophile bacteria forming large biofilm stalactites in acid mine ecosystems.</title>
        <authorList>
            <person name="Burkartova K."/>
            <person name="Ridl J."/>
            <person name="Pajer P."/>
            <person name="Falteisek L."/>
        </authorList>
    </citation>
    <scope>NUCLEOTIDE SEQUENCE</scope>
    <source>
        <strain evidence="2">MI1III</strain>
    </source>
</reference>
<dbReference type="InterPro" id="IPR025668">
    <property type="entry name" value="Tnp_DDE_dom"/>
</dbReference>
<dbReference type="AlphaFoldDB" id="A0A9E6SY50"/>
<gene>
    <name evidence="2" type="ORF">JZL65_03025</name>
</gene>
<accession>A0A9E6SY50</accession>
<evidence type="ECO:0000259" key="1">
    <source>
        <dbReference type="Pfam" id="PF13701"/>
    </source>
</evidence>